<dbReference type="InterPro" id="IPR006680">
    <property type="entry name" value="Amidohydro-rel"/>
</dbReference>
<reference evidence="4" key="1">
    <citation type="journal article" date="2019" name="Int. J. Syst. Evol. Microbiol.">
        <title>The Global Catalogue of Microorganisms (GCM) 10K type strain sequencing project: providing services to taxonomists for standard genome sequencing and annotation.</title>
        <authorList>
            <consortium name="The Broad Institute Genomics Platform"/>
            <consortium name="The Broad Institute Genome Sequencing Center for Infectious Disease"/>
            <person name="Wu L."/>
            <person name="Ma J."/>
        </authorList>
    </citation>
    <scope>NUCLEOTIDE SEQUENCE [LARGE SCALE GENOMIC DNA]</scope>
    <source>
        <strain evidence="4">CCUG 52537</strain>
    </source>
</reference>
<dbReference type="InterPro" id="IPR011659">
    <property type="entry name" value="WD40"/>
</dbReference>
<dbReference type="SUPFAM" id="SSF82171">
    <property type="entry name" value="DPP6 N-terminal domain-like"/>
    <property type="match status" value="1"/>
</dbReference>
<evidence type="ECO:0000259" key="2">
    <source>
        <dbReference type="Pfam" id="PF01979"/>
    </source>
</evidence>
<evidence type="ECO:0000313" key="3">
    <source>
        <dbReference type="EMBL" id="MFD0847782.1"/>
    </source>
</evidence>
<dbReference type="SUPFAM" id="SSF69304">
    <property type="entry name" value="Tricorn protease N-terminal domain"/>
    <property type="match status" value="1"/>
</dbReference>
<evidence type="ECO:0000313" key="4">
    <source>
        <dbReference type="Proteomes" id="UP001597124"/>
    </source>
</evidence>
<dbReference type="InterPro" id="IPR032466">
    <property type="entry name" value="Metal_Hydrolase"/>
</dbReference>
<feature type="domain" description="Amidohydrolase-related" evidence="2">
    <location>
        <begin position="991"/>
        <end position="1055"/>
    </location>
</feature>
<dbReference type="InterPro" id="IPR011059">
    <property type="entry name" value="Metal-dep_hydrolase_composite"/>
</dbReference>
<dbReference type="Gene3D" id="2.30.40.10">
    <property type="entry name" value="Urease, subunit C, domain 1"/>
    <property type="match status" value="2"/>
</dbReference>
<dbReference type="EMBL" id="JBHTIK010000002">
    <property type="protein sequence ID" value="MFD0847782.1"/>
    <property type="molecule type" value="Genomic_DNA"/>
</dbReference>
<dbReference type="PANTHER" id="PTHR43135">
    <property type="entry name" value="ALPHA-D-RIBOSE 1-METHYLPHOSPHONATE 5-TRIPHOSPHATE DIPHOSPHATASE"/>
    <property type="match status" value="1"/>
</dbReference>
<keyword evidence="1" id="KW-0732">Signal</keyword>
<dbReference type="SUPFAM" id="SSF51556">
    <property type="entry name" value="Metallo-dependent hydrolases"/>
    <property type="match status" value="1"/>
</dbReference>
<dbReference type="InterPro" id="IPR011042">
    <property type="entry name" value="6-blade_b-propeller_TolB-like"/>
</dbReference>
<sequence length="1083" mass="116893">MKRCLILSALIAWPAAAHEPGELGLPMLAPAAQTGTPVAAAPRIQSPGQTLPMKPTRRIAFETREASWASLSLSPDGRTIAFDILGDLYVMPVSGGQAKPIARGMAFETQPVFSPDGKWLAFVSDRSGSENLWVMRPDGSGARQISFRDEVSPITSPAWSADGSALYVTRFRPELNAYELWRHALSGAEELVVPVRSSPDQDRSGFRHSVGANTSRDGRYLYYAALTGSINFDSVPEWTIRRRELATSAESVILPEPANRRGGPAGAFFRPVVSPDGKMLAYATHHDGGTALHVRDLETGTDRRLAFPVQRDLAEAALWQDLFPGYAFTPDGKALIVGTNGRIERIDVASGARTNIAFSAKVDVELGTLQAPDIRQETGPVRARLIQTPVLSPDGRTLAFSALGRVYLMPADGSAKPRRLTSGGDPEFHPAWSPDGKSLAYVTWTAKGAGHVWMAPLDGAPRRLSAAADYYTNPVFTPDGSTVLALRSAQAARLLTYMEFGNQRQAALVSLPVAGGTAREILSDTMGGKLHFAANPGEVYLQFGDGLNAVDLTSGKRRRAVSIVGPGYYFIEGPVPVDDVRISPDGTHAIAIIAQQLHLVDLRGNSEGKVDLLTPGPSHRQLSDVGADFLEWADGGRTITLAVGSTFYRMPLDGTKQTTMEMVVEVPRDTPSGRLLLSGARAITMNGDTVIEDADILIDGDRIAAVGARGSISVPADAVVRDVRGKTIVPGFIDTHDHVADVRRDVLDMQPWGPAERLAYGITTAFDPSTLTIDGLAYEDLIDAGLAVGSRMPSTGTALFSFNRFESLDEVRAVLRRYRDHYRTFNIKQYQAGNRRVRQWIAMAAQELGMLATTEGALSLKLDLGQIADGYGGSEHALPVTPLGHDVIEFVARSGSAYTTTLVITNGGPPGQDYFIARDNQHDDPKYRRFTPHFAADTKMRSQRWHIDSDYSFPAVAAGAAAIQRAGGTVGMGAHGELPGIGYHWEMEAHTMGGMTPTEVLRAATIGGARTIGRGAEFGSLEAGKYADLVILDADPRTDIRNARRIAQVMKNGRLYDGATLDEVWPRTRAHEAPWFGTNGDDR</sequence>
<dbReference type="InterPro" id="IPR051781">
    <property type="entry name" value="Metallo-dep_Hydrolase"/>
</dbReference>
<dbReference type="Pfam" id="PF07676">
    <property type="entry name" value="PD40"/>
    <property type="match status" value="5"/>
</dbReference>
<dbReference type="Gene3D" id="2.120.10.30">
    <property type="entry name" value="TolB, C-terminal domain"/>
    <property type="match status" value="3"/>
</dbReference>
<evidence type="ECO:0000256" key="1">
    <source>
        <dbReference type="SAM" id="SignalP"/>
    </source>
</evidence>
<comment type="caution">
    <text evidence="3">The sequence shown here is derived from an EMBL/GenBank/DDBJ whole genome shotgun (WGS) entry which is preliminary data.</text>
</comment>
<protein>
    <submittedName>
        <fullName evidence="3">LpqB family beta-propeller domain-containing protein</fullName>
    </submittedName>
</protein>
<proteinExistence type="predicted"/>
<dbReference type="SUPFAM" id="SSF51338">
    <property type="entry name" value="Composite domain of metallo-dependent hydrolases"/>
    <property type="match status" value="1"/>
</dbReference>
<dbReference type="PANTHER" id="PTHR43135:SF3">
    <property type="entry name" value="ALPHA-D-RIBOSE 1-METHYLPHOSPHONATE 5-TRIPHOSPHATE DIPHOSPHATASE"/>
    <property type="match status" value="1"/>
</dbReference>
<dbReference type="Pfam" id="PF01979">
    <property type="entry name" value="Amidohydro_1"/>
    <property type="match status" value="1"/>
</dbReference>
<organism evidence="3 4">
    <name type="scientific">Sphingosinicella xenopeptidilytica</name>
    <dbReference type="NCBI Taxonomy" id="364098"/>
    <lineage>
        <taxon>Bacteria</taxon>
        <taxon>Pseudomonadati</taxon>
        <taxon>Pseudomonadota</taxon>
        <taxon>Alphaproteobacteria</taxon>
        <taxon>Sphingomonadales</taxon>
        <taxon>Sphingosinicellaceae</taxon>
        <taxon>Sphingosinicella</taxon>
    </lineage>
</organism>
<accession>A0ABW3C0Z6</accession>
<name>A0ABW3C0Z6_SPHXN</name>
<dbReference type="Proteomes" id="UP001597124">
    <property type="component" value="Unassembled WGS sequence"/>
</dbReference>
<keyword evidence="4" id="KW-1185">Reference proteome</keyword>
<dbReference type="RefSeq" id="WP_381487372.1">
    <property type="nucleotide sequence ID" value="NZ_JBHTIK010000002.1"/>
</dbReference>
<feature type="chain" id="PRO_5046714844" evidence="1">
    <location>
        <begin position="18"/>
        <end position="1083"/>
    </location>
</feature>
<feature type="signal peptide" evidence="1">
    <location>
        <begin position="1"/>
        <end position="17"/>
    </location>
</feature>
<gene>
    <name evidence="3" type="ORF">ACFQ00_05540</name>
</gene>